<dbReference type="EC" id="6.3.3.3" evidence="8"/>
<dbReference type="EMBL" id="SLXJ01000007">
    <property type="protein sequence ID" value="TCP17182.1"/>
    <property type="molecule type" value="Genomic_DNA"/>
</dbReference>
<comment type="subunit">
    <text evidence="8">Homodimer.</text>
</comment>
<evidence type="ECO:0000256" key="8">
    <source>
        <dbReference type="HAMAP-Rule" id="MF_00336"/>
    </source>
</evidence>
<dbReference type="OrthoDB" id="9802097at2"/>
<evidence type="ECO:0000256" key="5">
    <source>
        <dbReference type="ARBA" id="ARBA00022756"/>
    </source>
</evidence>
<dbReference type="InterPro" id="IPR004472">
    <property type="entry name" value="DTB_synth_BioD"/>
</dbReference>
<dbReference type="AlphaFoldDB" id="A0A4R2N886"/>
<feature type="binding site" evidence="8">
    <location>
        <position position="16"/>
    </location>
    <ligand>
        <name>Mg(2+)</name>
        <dbReference type="ChEBI" id="CHEBI:18420"/>
    </ligand>
</feature>
<feature type="binding site" evidence="8">
    <location>
        <position position="63"/>
    </location>
    <ligand>
        <name>Mg(2+)</name>
        <dbReference type="ChEBI" id="CHEBI:18420"/>
    </ligand>
</feature>
<feature type="active site" evidence="8">
    <location>
        <position position="37"/>
    </location>
</feature>
<dbReference type="PANTHER" id="PTHR43210">
    <property type="entry name" value="DETHIOBIOTIN SYNTHETASE"/>
    <property type="match status" value="1"/>
</dbReference>
<evidence type="ECO:0000256" key="4">
    <source>
        <dbReference type="ARBA" id="ARBA00022741"/>
    </source>
</evidence>
<keyword evidence="1 8" id="KW-0963">Cytoplasm</keyword>
<dbReference type="Pfam" id="PF13500">
    <property type="entry name" value="AAA_26"/>
    <property type="match status" value="1"/>
</dbReference>
<dbReference type="NCBIfam" id="TIGR00347">
    <property type="entry name" value="bioD"/>
    <property type="match status" value="1"/>
</dbReference>
<comment type="subcellular location">
    <subcellularLocation>
        <location evidence="8">Cytoplasm</location>
    </subcellularLocation>
</comment>
<evidence type="ECO:0000313" key="10">
    <source>
        <dbReference type="Proteomes" id="UP000295537"/>
    </source>
</evidence>
<evidence type="ECO:0000256" key="7">
    <source>
        <dbReference type="ARBA" id="ARBA00022842"/>
    </source>
</evidence>
<accession>A0A4R2N886</accession>
<comment type="caution">
    <text evidence="8">Lacks conserved residue(s) required for the propagation of feature annotation.</text>
</comment>
<keyword evidence="5 8" id="KW-0093">Biotin biosynthesis</keyword>
<dbReference type="PIRSF" id="PIRSF006755">
    <property type="entry name" value="DTB_synth"/>
    <property type="match status" value="1"/>
</dbReference>
<comment type="similarity">
    <text evidence="8">Belongs to the dethiobiotin synthetase family.</text>
</comment>
<evidence type="ECO:0000256" key="2">
    <source>
        <dbReference type="ARBA" id="ARBA00022598"/>
    </source>
</evidence>
<dbReference type="UniPathway" id="UPA00078">
    <property type="reaction ID" value="UER00161"/>
</dbReference>
<comment type="cofactor">
    <cofactor evidence="8">
        <name>Mg(2+)</name>
        <dbReference type="ChEBI" id="CHEBI:18420"/>
    </cofactor>
</comment>
<comment type="catalytic activity">
    <reaction evidence="8">
        <text>(7R,8S)-7,8-diammoniononanoate + CO2 + ATP = (4R,5S)-dethiobiotin + ADP + phosphate + 3 H(+)</text>
        <dbReference type="Rhea" id="RHEA:15805"/>
        <dbReference type="ChEBI" id="CHEBI:15378"/>
        <dbReference type="ChEBI" id="CHEBI:16526"/>
        <dbReference type="ChEBI" id="CHEBI:30616"/>
        <dbReference type="ChEBI" id="CHEBI:43474"/>
        <dbReference type="ChEBI" id="CHEBI:149469"/>
        <dbReference type="ChEBI" id="CHEBI:149473"/>
        <dbReference type="ChEBI" id="CHEBI:456216"/>
        <dbReference type="EC" id="6.3.3.3"/>
    </reaction>
</comment>
<comment type="function">
    <text evidence="8">Catalyzes a mechanistically unusual reaction, the ATP-dependent insertion of CO2 between the N7 and N8 nitrogen atoms of 7,8-diaminopelargonic acid (DAPA, also called 7,8-diammoniononanoate) to form a ureido ring.</text>
</comment>
<dbReference type="Gene3D" id="3.40.50.300">
    <property type="entry name" value="P-loop containing nucleotide triphosphate hydrolases"/>
    <property type="match status" value="1"/>
</dbReference>
<dbReference type="HAMAP" id="MF_00336">
    <property type="entry name" value="BioD"/>
    <property type="match status" value="1"/>
</dbReference>
<dbReference type="GO" id="GO:0004141">
    <property type="term" value="F:dethiobiotin synthase activity"/>
    <property type="evidence" value="ECO:0007669"/>
    <property type="project" value="UniProtKB-UniRule"/>
</dbReference>
<evidence type="ECO:0000256" key="6">
    <source>
        <dbReference type="ARBA" id="ARBA00022840"/>
    </source>
</evidence>
<name>A0A4R2N886_9PAST</name>
<dbReference type="RefSeq" id="WP_132501408.1">
    <property type="nucleotide sequence ID" value="NZ_LVXA01000001.1"/>
</dbReference>
<keyword evidence="7 8" id="KW-0460">Magnesium</keyword>
<keyword evidence="3 8" id="KW-0479">Metal-binding</keyword>
<sequence length="241" mass="26931">MATLFITGSDTDVGKTIVTRTLIQLLAKYEITSVGYKPIACGGDDSLPTEPNMDDYACQNNSDVLLLQKSCPISVQYREINSYSFIHSSTPVFAALDAVRHISKEKLDRDLARLEQKYQHVLVEGTYGWLTPINKDITFADWVNQHQIPTILVVGIKEGCVNHALLTASVMQQQGVKLLGWVANRINPGLRHYAELIELLSQRINAPLLGQIPYIGQADKKDLTDFIQSPGPLLHHFRLSY</sequence>
<dbReference type="SUPFAM" id="SSF52540">
    <property type="entry name" value="P-loop containing nucleoside triphosphate hydrolases"/>
    <property type="match status" value="1"/>
</dbReference>
<evidence type="ECO:0000256" key="3">
    <source>
        <dbReference type="ARBA" id="ARBA00022723"/>
    </source>
</evidence>
<feature type="binding site" evidence="8">
    <location>
        <begin position="184"/>
        <end position="185"/>
    </location>
    <ligand>
        <name>ATP</name>
        <dbReference type="ChEBI" id="CHEBI:30616"/>
    </ligand>
</feature>
<evidence type="ECO:0000313" key="9">
    <source>
        <dbReference type="EMBL" id="TCP17182.1"/>
    </source>
</evidence>
<gene>
    <name evidence="8" type="primary">bioD</name>
    <name evidence="9" type="ORF">EV693_10747</name>
</gene>
<feature type="binding site" evidence="8">
    <location>
        <begin position="213"/>
        <end position="215"/>
    </location>
    <ligand>
        <name>ATP</name>
        <dbReference type="ChEBI" id="CHEBI:30616"/>
    </ligand>
</feature>
<dbReference type="CDD" id="cd03109">
    <property type="entry name" value="DTBS"/>
    <property type="match status" value="1"/>
</dbReference>
<keyword evidence="10" id="KW-1185">Reference proteome</keyword>
<dbReference type="GO" id="GO:0005829">
    <property type="term" value="C:cytosol"/>
    <property type="evidence" value="ECO:0007669"/>
    <property type="project" value="TreeGrafter"/>
</dbReference>
<feature type="binding site" evidence="8">
    <location>
        <begin position="12"/>
        <end position="17"/>
    </location>
    <ligand>
        <name>ATP</name>
        <dbReference type="ChEBI" id="CHEBI:30616"/>
    </ligand>
</feature>
<dbReference type="FunFam" id="3.40.50.300:FF:000292">
    <property type="entry name" value="ATP-dependent dethiobiotin synthetase BioD"/>
    <property type="match status" value="1"/>
</dbReference>
<keyword evidence="6 8" id="KW-0067">ATP-binding</keyword>
<dbReference type="GO" id="GO:0000287">
    <property type="term" value="F:magnesium ion binding"/>
    <property type="evidence" value="ECO:0007669"/>
    <property type="project" value="UniProtKB-UniRule"/>
</dbReference>
<dbReference type="GO" id="GO:0009102">
    <property type="term" value="P:biotin biosynthetic process"/>
    <property type="evidence" value="ECO:0007669"/>
    <property type="project" value="UniProtKB-UniRule"/>
</dbReference>
<feature type="binding site" evidence="8">
    <location>
        <position position="124"/>
    </location>
    <ligand>
        <name>Mg(2+)</name>
        <dbReference type="ChEBI" id="CHEBI:18420"/>
    </ligand>
</feature>
<dbReference type="GO" id="GO:0005524">
    <property type="term" value="F:ATP binding"/>
    <property type="evidence" value="ECO:0007669"/>
    <property type="project" value="UniProtKB-UniRule"/>
</dbReference>
<organism evidence="9 10">
    <name type="scientific">Nicoletella semolina</name>
    <dbReference type="NCBI Taxonomy" id="271160"/>
    <lineage>
        <taxon>Bacteria</taxon>
        <taxon>Pseudomonadati</taxon>
        <taxon>Pseudomonadota</taxon>
        <taxon>Gammaproteobacteria</taxon>
        <taxon>Pasteurellales</taxon>
        <taxon>Pasteurellaceae</taxon>
        <taxon>Nicoletella</taxon>
    </lineage>
</organism>
<keyword evidence="2 8" id="KW-0436">Ligase</keyword>
<dbReference type="Proteomes" id="UP000295537">
    <property type="component" value="Unassembled WGS sequence"/>
</dbReference>
<comment type="pathway">
    <text evidence="8">Cofactor biosynthesis; biotin biosynthesis; biotin from 7,8-diaminononanoate: step 1/2.</text>
</comment>
<comment type="caution">
    <text evidence="9">The sequence shown here is derived from an EMBL/GenBank/DDBJ whole genome shotgun (WGS) entry which is preliminary data.</text>
</comment>
<keyword evidence="4 8" id="KW-0547">Nucleotide-binding</keyword>
<evidence type="ECO:0000256" key="1">
    <source>
        <dbReference type="ARBA" id="ARBA00022490"/>
    </source>
</evidence>
<reference evidence="9 10" key="1">
    <citation type="submission" date="2019-03" db="EMBL/GenBank/DDBJ databases">
        <title>Genomic Encyclopedia of Type Strains, Phase IV (KMG-IV): sequencing the most valuable type-strain genomes for metagenomic binning, comparative biology and taxonomic classification.</title>
        <authorList>
            <person name="Goeker M."/>
        </authorList>
    </citation>
    <scope>NUCLEOTIDE SEQUENCE [LARGE SCALE GENOMIC DNA]</scope>
    <source>
        <strain evidence="9 10">DSM 16380</strain>
    </source>
</reference>
<dbReference type="InterPro" id="IPR027417">
    <property type="entry name" value="P-loop_NTPase"/>
</dbReference>
<feature type="binding site" evidence="8">
    <location>
        <position position="63"/>
    </location>
    <ligand>
        <name>ATP</name>
        <dbReference type="ChEBI" id="CHEBI:30616"/>
    </ligand>
</feature>
<dbReference type="PANTHER" id="PTHR43210:SF5">
    <property type="entry name" value="DETHIOBIOTIN SYNTHETASE"/>
    <property type="match status" value="1"/>
</dbReference>
<protein>
    <recommendedName>
        <fullName evidence="8">ATP-dependent dethiobiotin synthetase BioD</fullName>
        <ecNumber evidence="8">6.3.3.3</ecNumber>
    </recommendedName>
    <alternativeName>
        <fullName evidence="8">DTB synthetase</fullName>
        <shortName evidence="8">DTBS</shortName>
    </alternativeName>
    <alternativeName>
        <fullName evidence="8">Dethiobiotin synthase</fullName>
    </alternativeName>
</protein>
<dbReference type="GO" id="GO:0042803">
    <property type="term" value="F:protein homodimerization activity"/>
    <property type="evidence" value="ECO:0007669"/>
    <property type="project" value="UniProtKB-ARBA"/>
</dbReference>
<proteinExistence type="inferred from homology"/>